<evidence type="ECO:0000256" key="1">
    <source>
        <dbReference type="ARBA" id="ARBA00010006"/>
    </source>
</evidence>
<evidence type="ECO:0000256" key="6">
    <source>
        <dbReference type="ARBA" id="ARBA00022777"/>
    </source>
</evidence>
<reference evidence="14" key="1">
    <citation type="journal article" date="2016" name="Nat. Commun.">
        <title>Genome analysis of three Pneumocystis species reveals adaptation mechanisms to life exclusively in mammalian hosts.</title>
        <authorList>
            <person name="Ma L."/>
            <person name="Chen Z."/>
            <person name="Huang D.W."/>
            <person name="Kutty G."/>
            <person name="Ishihara M."/>
            <person name="Wang H."/>
            <person name="Abouelleil A."/>
            <person name="Bishop L."/>
            <person name="Davey E."/>
            <person name="Deng R."/>
            <person name="Deng X."/>
            <person name="Fan L."/>
            <person name="Fantoni G."/>
            <person name="Fitzgerald M."/>
            <person name="Gogineni E."/>
            <person name="Goldberg J.M."/>
            <person name="Handley G."/>
            <person name="Hu X."/>
            <person name="Huber C."/>
            <person name="Jiao X."/>
            <person name="Jones K."/>
            <person name="Levin J.Z."/>
            <person name="Liu Y."/>
            <person name="Macdonald P."/>
            <person name="Melnikov A."/>
            <person name="Raley C."/>
            <person name="Sassi M."/>
            <person name="Sherman B.T."/>
            <person name="Song X."/>
            <person name="Sykes S."/>
            <person name="Tran B."/>
            <person name="Walsh L."/>
            <person name="Xia Y."/>
            <person name="Yang J."/>
            <person name="Young S."/>
            <person name="Zeng Q."/>
            <person name="Zheng X."/>
            <person name="Stephens R."/>
            <person name="Nusbaum C."/>
            <person name="Birren B.W."/>
            <person name="Azadi P."/>
            <person name="Lempicki R.A."/>
            <person name="Cuomo C.A."/>
            <person name="Kovacs J.A."/>
        </authorList>
    </citation>
    <scope>NUCLEOTIDE SEQUENCE [LARGE SCALE GENOMIC DNA]</scope>
    <source>
        <strain evidence="14">RU7</strain>
    </source>
</reference>
<dbReference type="FunFam" id="3.30.200.20:FF:000128">
    <property type="entry name" value="Serine/threonine-protein kinase ksg1"/>
    <property type="match status" value="1"/>
</dbReference>
<comment type="catalytic activity">
    <reaction evidence="9">
        <text>L-seryl-[protein] + ATP = O-phospho-L-seryl-[protein] + ADP + H(+)</text>
        <dbReference type="Rhea" id="RHEA:17989"/>
        <dbReference type="Rhea" id="RHEA-COMP:9863"/>
        <dbReference type="Rhea" id="RHEA-COMP:11604"/>
        <dbReference type="ChEBI" id="CHEBI:15378"/>
        <dbReference type="ChEBI" id="CHEBI:29999"/>
        <dbReference type="ChEBI" id="CHEBI:30616"/>
        <dbReference type="ChEBI" id="CHEBI:83421"/>
        <dbReference type="ChEBI" id="CHEBI:456216"/>
        <dbReference type="EC" id="2.7.11.1"/>
    </reaction>
</comment>
<dbReference type="Proteomes" id="UP000053447">
    <property type="component" value="Unassembled WGS sequence"/>
</dbReference>
<keyword evidence="6" id="KW-0418">Kinase</keyword>
<dbReference type="SMART" id="SM00220">
    <property type="entry name" value="S_TKc"/>
    <property type="match status" value="1"/>
</dbReference>
<dbReference type="InterPro" id="IPR011009">
    <property type="entry name" value="Kinase-like_dom_sf"/>
</dbReference>
<dbReference type="RefSeq" id="XP_018230452.1">
    <property type="nucleotide sequence ID" value="XM_018373284.1"/>
</dbReference>
<dbReference type="PROSITE" id="PS00107">
    <property type="entry name" value="PROTEIN_KINASE_ATP"/>
    <property type="match status" value="1"/>
</dbReference>
<feature type="binding site" evidence="10">
    <location>
        <position position="189"/>
    </location>
    <ligand>
        <name>ATP</name>
        <dbReference type="ChEBI" id="CHEBI:30616"/>
    </ligand>
</feature>
<sequence length="648" mass="74172">MSLNNVMLTTPETFHIKETINAESEHSCRHEKDPEVFKDKLFSIPQNIPDASLSIAKDNCIVSDIVQNNTKTEINNSEKSNESFYNHCSHILQSKQLETKHNDNINLLQNNMFLEHPKKYNTYKSNTEYWIEKGSAKKTIEVNEENGIVSKVIKKNIKDFILGRTLGEGSYSTVIAAKDKQTSKEYAIKILDKRHIIKEKKVKYVYIEKDTLNKLGNHPGIVQLYYTFQDERNLYFVLSLASNGELLNFVKHLGSLNEECTRYYGAQILDAVHYIHSCGIIHRDLKPENVLLDDKMKIKITDFGTAKILESPTKTINEIPEGKNGNNIKENENKLSRANSFVGTAEYVSPELLIDKVAYKSSDIWAYGCIIYQLFVGRPPFKASNEYQTFQKIINLKYQFPSNFPPNAKDLCERILILDPQKRLTIEELKSHKFFDGMPWGKTLWKTNPPKLKPYKVSTITESPHKPSNIIKLDSGSPSSLPNTPKLKKHKQRSSHFSQTVYEQNINDTTLSELDKLWSSVLDLPNERLLRLGPVLMSMGKGVGEEGILSGKSPSRLSRLLQRKKTRNLLITSKGRALFVTEESNGEKKVKSEIPLGKSNIKIRLEGKSGRLWVIETPNKVYNFDDLHKRAVEWVELIKKVNKECCNH</sequence>
<dbReference type="AlphaFoldDB" id="A0A0W4ZTT9"/>
<evidence type="ECO:0000313" key="13">
    <source>
        <dbReference type="EMBL" id="KTW31760.1"/>
    </source>
</evidence>
<dbReference type="STRING" id="1408657.A0A0W4ZTT9"/>
<dbReference type="InterPro" id="IPR050236">
    <property type="entry name" value="Ser_Thr_kinase_AGC"/>
</dbReference>
<keyword evidence="7 10" id="KW-0067">ATP-binding</keyword>
<evidence type="ECO:0000259" key="12">
    <source>
        <dbReference type="PROSITE" id="PS50011"/>
    </source>
</evidence>
<comment type="similarity">
    <text evidence="1">Belongs to the protein kinase superfamily. AGC Ser/Thr protein kinase family. PDPK1 subfamily.</text>
</comment>
<dbReference type="InterPro" id="IPR017441">
    <property type="entry name" value="Protein_kinase_ATP_BS"/>
</dbReference>
<dbReference type="PROSITE" id="PS50011">
    <property type="entry name" value="PROTEIN_KINASE_DOM"/>
    <property type="match status" value="1"/>
</dbReference>
<evidence type="ECO:0000256" key="2">
    <source>
        <dbReference type="ARBA" id="ARBA00012513"/>
    </source>
</evidence>
<dbReference type="OrthoDB" id="347657at2759"/>
<dbReference type="EC" id="2.7.11.1" evidence="2"/>
<evidence type="ECO:0000256" key="10">
    <source>
        <dbReference type="PROSITE-ProRule" id="PRU10141"/>
    </source>
</evidence>
<dbReference type="FunFam" id="1.10.510.10:FF:000163">
    <property type="entry name" value="3-phosphoinositide-dependent protein kinase 1"/>
    <property type="match status" value="1"/>
</dbReference>
<dbReference type="GO" id="GO:0035556">
    <property type="term" value="P:intracellular signal transduction"/>
    <property type="evidence" value="ECO:0007669"/>
    <property type="project" value="TreeGrafter"/>
</dbReference>
<dbReference type="SUPFAM" id="SSF50729">
    <property type="entry name" value="PH domain-like"/>
    <property type="match status" value="1"/>
</dbReference>
<dbReference type="Gene3D" id="1.10.510.10">
    <property type="entry name" value="Transferase(Phosphotransferase) domain 1"/>
    <property type="match status" value="1"/>
</dbReference>
<evidence type="ECO:0000313" key="14">
    <source>
        <dbReference type="Proteomes" id="UP000053447"/>
    </source>
</evidence>
<dbReference type="GO" id="GO:0005524">
    <property type="term" value="F:ATP binding"/>
    <property type="evidence" value="ECO:0007669"/>
    <property type="project" value="UniProtKB-UniRule"/>
</dbReference>
<dbReference type="InterPro" id="IPR039046">
    <property type="entry name" value="PDPK1"/>
</dbReference>
<keyword evidence="4" id="KW-0808">Transferase</keyword>
<dbReference type="VEuPathDB" id="FungiDB:T551_01021"/>
<evidence type="ECO:0000256" key="7">
    <source>
        <dbReference type="ARBA" id="ARBA00022840"/>
    </source>
</evidence>
<dbReference type="InterPro" id="IPR011993">
    <property type="entry name" value="PH-like_dom_sf"/>
</dbReference>
<dbReference type="PANTHER" id="PTHR24356">
    <property type="entry name" value="SERINE/THREONINE-PROTEIN KINASE"/>
    <property type="match status" value="1"/>
</dbReference>
<feature type="domain" description="Protein kinase" evidence="12">
    <location>
        <begin position="160"/>
        <end position="435"/>
    </location>
</feature>
<protein>
    <recommendedName>
        <fullName evidence="2">non-specific serine/threonine protein kinase</fullName>
        <ecNumber evidence="2">2.7.11.1</ecNumber>
    </recommendedName>
</protein>
<keyword evidence="5 10" id="KW-0547">Nucleotide-binding</keyword>
<dbReference type="CDD" id="cd05581">
    <property type="entry name" value="STKc_PDK1"/>
    <property type="match status" value="1"/>
</dbReference>
<dbReference type="GO" id="GO:0004674">
    <property type="term" value="F:protein serine/threonine kinase activity"/>
    <property type="evidence" value="ECO:0007669"/>
    <property type="project" value="UniProtKB-KW"/>
</dbReference>
<feature type="region of interest" description="Disordered" evidence="11">
    <location>
        <begin position="467"/>
        <end position="496"/>
    </location>
</feature>
<gene>
    <name evidence="13" type="ORF">T551_01021</name>
</gene>
<name>A0A0W4ZTT9_PNEJ7</name>
<evidence type="ECO:0000256" key="5">
    <source>
        <dbReference type="ARBA" id="ARBA00022741"/>
    </source>
</evidence>
<evidence type="ECO:0000256" key="11">
    <source>
        <dbReference type="SAM" id="MobiDB-lite"/>
    </source>
</evidence>
<comment type="catalytic activity">
    <reaction evidence="8">
        <text>L-threonyl-[protein] + ATP = O-phospho-L-threonyl-[protein] + ADP + H(+)</text>
        <dbReference type="Rhea" id="RHEA:46608"/>
        <dbReference type="Rhea" id="RHEA-COMP:11060"/>
        <dbReference type="Rhea" id="RHEA-COMP:11605"/>
        <dbReference type="ChEBI" id="CHEBI:15378"/>
        <dbReference type="ChEBI" id="CHEBI:30013"/>
        <dbReference type="ChEBI" id="CHEBI:30616"/>
        <dbReference type="ChEBI" id="CHEBI:61977"/>
        <dbReference type="ChEBI" id="CHEBI:456216"/>
        <dbReference type="EC" id="2.7.11.1"/>
    </reaction>
</comment>
<dbReference type="eggNOG" id="KOG0592">
    <property type="taxonomic scope" value="Eukaryota"/>
</dbReference>
<dbReference type="SUPFAM" id="SSF56112">
    <property type="entry name" value="Protein kinase-like (PK-like)"/>
    <property type="match status" value="1"/>
</dbReference>
<proteinExistence type="inferred from homology"/>
<keyword evidence="14" id="KW-1185">Reference proteome</keyword>
<dbReference type="GeneID" id="28939539"/>
<evidence type="ECO:0000256" key="9">
    <source>
        <dbReference type="ARBA" id="ARBA00048679"/>
    </source>
</evidence>
<evidence type="ECO:0000256" key="3">
    <source>
        <dbReference type="ARBA" id="ARBA00022527"/>
    </source>
</evidence>
<comment type="caution">
    <text evidence="13">The sequence shown here is derived from an EMBL/GenBank/DDBJ whole genome shotgun (WGS) entry which is preliminary data.</text>
</comment>
<dbReference type="InterPro" id="IPR008271">
    <property type="entry name" value="Ser/Thr_kinase_AS"/>
</dbReference>
<dbReference type="InterPro" id="IPR000719">
    <property type="entry name" value="Prot_kinase_dom"/>
</dbReference>
<evidence type="ECO:0000256" key="4">
    <source>
        <dbReference type="ARBA" id="ARBA00022679"/>
    </source>
</evidence>
<dbReference type="Gene3D" id="2.30.29.30">
    <property type="entry name" value="Pleckstrin-homology domain (PH domain)/Phosphotyrosine-binding domain (PTB)"/>
    <property type="match status" value="1"/>
</dbReference>
<dbReference type="Pfam" id="PF14593">
    <property type="entry name" value="PH_3"/>
    <property type="match status" value="1"/>
</dbReference>
<accession>A0A0W4ZTT9</accession>
<evidence type="ECO:0000256" key="8">
    <source>
        <dbReference type="ARBA" id="ARBA00047899"/>
    </source>
</evidence>
<dbReference type="EMBL" id="LFWA01000004">
    <property type="protein sequence ID" value="KTW31760.1"/>
    <property type="molecule type" value="Genomic_DNA"/>
</dbReference>
<dbReference type="PROSITE" id="PS00108">
    <property type="entry name" value="PROTEIN_KINASE_ST"/>
    <property type="match status" value="1"/>
</dbReference>
<dbReference type="Pfam" id="PF00069">
    <property type="entry name" value="Pkinase"/>
    <property type="match status" value="1"/>
</dbReference>
<keyword evidence="3" id="KW-0723">Serine/threonine-protein kinase</keyword>
<organism evidence="13 14">
    <name type="scientific">Pneumocystis jirovecii (strain RU7)</name>
    <name type="common">Human pneumocystis pneumonia agent</name>
    <dbReference type="NCBI Taxonomy" id="1408657"/>
    <lineage>
        <taxon>Eukaryota</taxon>
        <taxon>Fungi</taxon>
        <taxon>Dikarya</taxon>
        <taxon>Ascomycota</taxon>
        <taxon>Taphrinomycotina</taxon>
        <taxon>Pneumocystomycetes</taxon>
        <taxon>Pneumocystaceae</taxon>
        <taxon>Pneumocystis</taxon>
    </lineage>
</organism>
<dbReference type="PANTHER" id="PTHR24356:SF163">
    <property type="entry name" value="3-PHOSPHOINOSITIDE-DEPENDENT PROTEIN KINASE 1-RELATED"/>
    <property type="match status" value="1"/>
</dbReference>
<dbReference type="InterPro" id="IPR033931">
    <property type="entry name" value="PDK1-typ_PH"/>
</dbReference>
<dbReference type="Gene3D" id="3.30.200.20">
    <property type="entry name" value="Phosphorylase Kinase, domain 1"/>
    <property type="match status" value="1"/>
</dbReference>